<dbReference type="InterPro" id="IPR010065">
    <property type="entry name" value="AA_ABC_transptr_permease_3TM"/>
</dbReference>
<dbReference type="PANTHER" id="PTHR30614">
    <property type="entry name" value="MEMBRANE COMPONENT OF AMINO ACID ABC TRANSPORTER"/>
    <property type="match status" value="1"/>
</dbReference>
<evidence type="ECO:0000256" key="7">
    <source>
        <dbReference type="ARBA" id="ARBA00023136"/>
    </source>
</evidence>
<evidence type="ECO:0000259" key="9">
    <source>
        <dbReference type="PROSITE" id="PS50928"/>
    </source>
</evidence>
<sequence>MVWKWDFTFNEVIPRLLEVIEVTINATLGAFAFAVMVGLVLALLRRSDRKWISWPTYGFIEFIRLTPPLVQLFFIFFVFPHLFGLTLSPMVAGILGLGIHYSTYLSEVYRAGIESVPKGQWEAATALNFSPLQKWKSVILPQAIRPILPVMGNYLIVLFKETPLLSAIGLMELVGMAKGIGAETFRYTEPFTIVGILFLILSYSASLLVKRMELKLDLNRR</sequence>
<evidence type="ECO:0000256" key="6">
    <source>
        <dbReference type="ARBA" id="ARBA00022989"/>
    </source>
</evidence>
<comment type="caution">
    <text evidence="10">The sequence shown here is derived from an EMBL/GenBank/DDBJ whole genome shotgun (WGS) entry which is preliminary data.</text>
</comment>
<dbReference type="GO" id="GO:0006865">
    <property type="term" value="P:amino acid transport"/>
    <property type="evidence" value="ECO:0007669"/>
    <property type="project" value="UniProtKB-KW"/>
</dbReference>
<name>A0A2T6BQZ8_9BACL</name>
<dbReference type="Gene3D" id="1.10.3720.10">
    <property type="entry name" value="MetI-like"/>
    <property type="match status" value="1"/>
</dbReference>
<proteinExistence type="inferred from homology"/>
<dbReference type="InterPro" id="IPR000515">
    <property type="entry name" value="MetI-like"/>
</dbReference>
<dbReference type="EMBL" id="QBKR01000016">
    <property type="protein sequence ID" value="PTX58469.1"/>
    <property type="molecule type" value="Genomic_DNA"/>
</dbReference>
<evidence type="ECO:0000256" key="5">
    <source>
        <dbReference type="ARBA" id="ARBA00022970"/>
    </source>
</evidence>
<gene>
    <name evidence="10" type="ORF">C8P63_11656</name>
</gene>
<feature type="transmembrane region" description="Helical" evidence="8">
    <location>
        <begin position="191"/>
        <end position="209"/>
    </location>
</feature>
<dbReference type="GO" id="GO:0022857">
    <property type="term" value="F:transmembrane transporter activity"/>
    <property type="evidence" value="ECO:0007669"/>
    <property type="project" value="InterPro"/>
</dbReference>
<dbReference type="SUPFAM" id="SSF161098">
    <property type="entry name" value="MetI-like"/>
    <property type="match status" value="1"/>
</dbReference>
<dbReference type="NCBIfam" id="TIGR01726">
    <property type="entry name" value="HEQRo_perm_3TM"/>
    <property type="match status" value="1"/>
</dbReference>
<evidence type="ECO:0000313" key="11">
    <source>
        <dbReference type="Proteomes" id="UP000244240"/>
    </source>
</evidence>
<keyword evidence="3" id="KW-1003">Cell membrane</keyword>
<dbReference type="OrthoDB" id="9805999at2"/>
<keyword evidence="4 8" id="KW-0812">Transmembrane</keyword>
<dbReference type="CDD" id="cd06261">
    <property type="entry name" value="TM_PBP2"/>
    <property type="match status" value="1"/>
</dbReference>
<evidence type="ECO:0000313" key="10">
    <source>
        <dbReference type="EMBL" id="PTX58469.1"/>
    </source>
</evidence>
<keyword evidence="7 8" id="KW-0472">Membrane</keyword>
<keyword evidence="2 8" id="KW-0813">Transport</keyword>
<dbReference type="PANTHER" id="PTHR30614:SF0">
    <property type="entry name" value="L-CYSTINE TRANSPORT SYSTEM PERMEASE PROTEIN TCYL"/>
    <property type="match status" value="1"/>
</dbReference>
<organism evidence="10 11">
    <name type="scientific">Melghirimyces profundicolus</name>
    <dbReference type="NCBI Taxonomy" id="1242148"/>
    <lineage>
        <taxon>Bacteria</taxon>
        <taxon>Bacillati</taxon>
        <taxon>Bacillota</taxon>
        <taxon>Bacilli</taxon>
        <taxon>Bacillales</taxon>
        <taxon>Thermoactinomycetaceae</taxon>
        <taxon>Melghirimyces</taxon>
    </lineage>
</organism>
<evidence type="ECO:0000256" key="1">
    <source>
        <dbReference type="ARBA" id="ARBA00004651"/>
    </source>
</evidence>
<dbReference type="InterPro" id="IPR035906">
    <property type="entry name" value="MetI-like_sf"/>
</dbReference>
<accession>A0A2T6BQZ8</accession>
<evidence type="ECO:0000256" key="8">
    <source>
        <dbReference type="RuleBase" id="RU363032"/>
    </source>
</evidence>
<dbReference type="RefSeq" id="WP_108024447.1">
    <property type="nucleotide sequence ID" value="NZ_QBKR01000016.1"/>
</dbReference>
<dbReference type="AlphaFoldDB" id="A0A2T6BQZ8"/>
<keyword evidence="6 8" id="KW-1133">Transmembrane helix</keyword>
<dbReference type="NCBIfam" id="TIGR03003">
    <property type="entry name" value="ectoine_ehuD"/>
    <property type="match status" value="1"/>
</dbReference>
<dbReference type="GO" id="GO:0043190">
    <property type="term" value="C:ATP-binding cassette (ABC) transporter complex"/>
    <property type="evidence" value="ECO:0007669"/>
    <property type="project" value="InterPro"/>
</dbReference>
<keyword evidence="5" id="KW-0029">Amino-acid transport</keyword>
<feature type="domain" description="ABC transmembrane type-1" evidence="9">
    <location>
        <begin position="20"/>
        <end position="209"/>
    </location>
</feature>
<protein>
    <submittedName>
        <fullName evidence="10">Amino acid ABC transporter membrane protein 2 (PAAT family)</fullName>
    </submittedName>
</protein>
<evidence type="ECO:0000256" key="4">
    <source>
        <dbReference type="ARBA" id="ARBA00022692"/>
    </source>
</evidence>
<feature type="transmembrane region" description="Helical" evidence="8">
    <location>
        <begin position="24"/>
        <end position="44"/>
    </location>
</feature>
<evidence type="ECO:0000256" key="2">
    <source>
        <dbReference type="ARBA" id="ARBA00022448"/>
    </source>
</evidence>
<comment type="subcellular location">
    <subcellularLocation>
        <location evidence="1 8">Cell membrane</location>
        <topology evidence="1 8">Multi-pass membrane protein</topology>
    </subcellularLocation>
</comment>
<dbReference type="InterPro" id="IPR043429">
    <property type="entry name" value="ArtM/GltK/GlnP/TcyL/YhdX-like"/>
</dbReference>
<dbReference type="InterPro" id="IPR014341">
    <property type="entry name" value="Ectoine_EhuD"/>
</dbReference>
<comment type="similarity">
    <text evidence="8">Belongs to the binding-protein-dependent transport system permease family.</text>
</comment>
<dbReference type="Pfam" id="PF00528">
    <property type="entry name" value="BPD_transp_1"/>
    <property type="match status" value="1"/>
</dbReference>
<dbReference type="Proteomes" id="UP000244240">
    <property type="component" value="Unassembled WGS sequence"/>
</dbReference>
<keyword evidence="11" id="KW-1185">Reference proteome</keyword>
<reference evidence="10 11" key="1">
    <citation type="submission" date="2018-04" db="EMBL/GenBank/DDBJ databases">
        <title>Genomic Encyclopedia of Archaeal and Bacterial Type Strains, Phase II (KMG-II): from individual species to whole genera.</title>
        <authorList>
            <person name="Goeker M."/>
        </authorList>
    </citation>
    <scope>NUCLEOTIDE SEQUENCE [LARGE SCALE GENOMIC DNA]</scope>
    <source>
        <strain evidence="10 11">DSM 45787</strain>
    </source>
</reference>
<dbReference type="PROSITE" id="PS50928">
    <property type="entry name" value="ABC_TM1"/>
    <property type="match status" value="1"/>
</dbReference>
<feature type="transmembrane region" description="Helical" evidence="8">
    <location>
        <begin position="72"/>
        <end position="99"/>
    </location>
</feature>
<evidence type="ECO:0000256" key="3">
    <source>
        <dbReference type="ARBA" id="ARBA00022475"/>
    </source>
</evidence>